<keyword evidence="14" id="KW-1185">Reference proteome</keyword>
<dbReference type="PROSITE" id="PS50206">
    <property type="entry name" value="RHODANESE_3"/>
    <property type="match status" value="1"/>
</dbReference>
<evidence type="ECO:0000256" key="7">
    <source>
        <dbReference type="ARBA" id="ARBA00022801"/>
    </source>
</evidence>
<evidence type="ECO:0000313" key="14">
    <source>
        <dbReference type="Proteomes" id="UP000263012"/>
    </source>
</evidence>
<dbReference type="InterPro" id="IPR001763">
    <property type="entry name" value="Rhodanese-like_dom"/>
</dbReference>
<dbReference type="AlphaFoldDB" id="A0A343TF47"/>
<keyword evidence="7 13" id="KW-0378">Hydrolase</keyword>
<comment type="similarity">
    <text evidence="3">Belongs to the HAD-like hydrolase superfamily. SerB family.</text>
</comment>
<dbReference type="PANTHER" id="PTHR43344">
    <property type="entry name" value="PHOSPHOSERINE PHOSPHATASE"/>
    <property type="match status" value="1"/>
</dbReference>
<sequence length="256" mass="27316">MPVRRSSDPIEAVLAGRDRPTRADGDHLDIKGTGPPVSIMRLIAFDFDGTLSDSEMTVLLARRAGVEADVAEITERAMNDELSYAESLRERAALLEGLPEKDVTAAYGEVTLRPGAARLIERLREEGHNVAILTGGFDRGVEAALESAGVEVDHLIANRLPIRGGRLNGNVGGPLVDGTKDEALEDLAEEVGVPMTRTVAVGDGANDLPMLEVAGLSVGYLPKDAVRPACDVVVASMSRLARVFEERGLLSARNER</sequence>
<dbReference type="GO" id="GO:0006564">
    <property type="term" value="P:L-serine biosynthetic process"/>
    <property type="evidence" value="ECO:0007669"/>
    <property type="project" value="UniProtKB-KW"/>
</dbReference>
<dbReference type="Gene3D" id="3.40.50.1000">
    <property type="entry name" value="HAD superfamily/HAD-like"/>
    <property type="match status" value="1"/>
</dbReference>
<keyword evidence="5" id="KW-0028">Amino-acid biosynthesis</keyword>
<evidence type="ECO:0000259" key="12">
    <source>
        <dbReference type="PROSITE" id="PS50206"/>
    </source>
</evidence>
<dbReference type="PANTHER" id="PTHR43344:SF2">
    <property type="entry name" value="PHOSPHOSERINE PHOSPHATASE"/>
    <property type="match status" value="1"/>
</dbReference>
<evidence type="ECO:0000256" key="3">
    <source>
        <dbReference type="ARBA" id="ARBA00009184"/>
    </source>
</evidence>
<keyword evidence="9" id="KW-0718">Serine biosynthesis</keyword>
<dbReference type="UniPathway" id="UPA00135">
    <property type="reaction ID" value="UER00198"/>
</dbReference>
<dbReference type="NCBIfam" id="TIGR01488">
    <property type="entry name" value="HAD-SF-IB"/>
    <property type="match status" value="1"/>
</dbReference>
<evidence type="ECO:0000256" key="2">
    <source>
        <dbReference type="ARBA" id="ARBA00005135"/>
    </source>
</evidence>
<keyword evidence="8" id="KW-0460">Magnesium</keyword>
<comment type="pathway">
    <text evidence="2">Amino-acid biosynthesis; L-serine biosynthesis; L-serine from 3-phospho-D-glycerate: step 3/3.</text>
</comment>
<dbReference type="GO" id="GO:0005737">
    <property type="term" value="C:cytoplasm"/>
    <property type="evidence" value="ECO:0007669"/>
    <property type="project" value="TreeGrafter"/>
</dbReference>
<dbReference type="SUPFAM" id="SSF56784">
    <property type="entry name" value="HAD-like"/>
    <property type="match status" value="1"/>
</dbReference>
<dbReference type="Pfam" id="PF12710">
    <property type="entry name" value="HAD"/>
    <property type="match status" value="1"/>
</dbReference>
<evidence type="ECO:0000256" key="5">
    <source>
        <dbReference type="ARBA" id="ARBA00022605"/>
    </source>
</evidence>
<keyword evidence="6" id="KW-0479">Metal-binding</keyword>
<evidence type="ECO:0000256" key="11">
    <source>
        <dbReference type="PIRSR" id="PIRSR604469-1"/>
    </source>
</evidence>
<dbReference type="Proteomes" id="UP000263012">
    <property type="component" value="Chromosome"/>
</dbReference>
<evidence type="ECO:0000256" key="10">
    <source>
        <dbReference type="ARBA" id="ARBA00031693"/>
    </source>
</evidence>
<dbReference type="InterPro" id="IPR023214">
    <property type="entry name" value="HAD_sf"/>
</dbReference>
<dbReference type="InterPro" id="IPR004469">
    <property type="entry name" value="PSP"/>
</dbReference>
<dbReference type="InterPro" id="IPR050582">
    <property type="entry name" value="HAD-like_SerB"/>
</dbReference>
<dbReference type="NCBIfam" id="TIGR00338">
    <property type="entry name" value="serB"/>
    <property type="match status" value="1"/>
</dbReference>
<dbReference type="EC" id="3.1.3.3" evidence="4"/>
<dbReference type="EMBL" id="CP025066">
    <property type="protein sequence ID" value="AUX07719.1"/>
    <property type="molecule type" value="Genomic_DNA"/>
</dbReference>
<dbReference type="InterPro" id="IPR036412">
    <property type="entry name" value="HAD-like_sf"/>
</dbReference>
<evidence type="ECO:0000256" key="4">
    <source>
        <dbReference type="ARBA" id="ARBA00012640"/>
    </source>
</evidence>
<gene>
    <name evidence="13" type="primary">serB</name>
    <name evidence="13" type="ORF">AArcSl_0061</name>
</gene>
<feature type="active site" description="Proton donor" evidence="11">
    <location>
        <position position="48"/>
    </location>
</feature>
<evidence type="ECO:0000256" key="9">
    <source>
        <dbReference type="ARBA" id="ARBA00023299"/>
    </source>
</evidence>
<evidence type="ECO:0000256" key="8">
    <source>
        <dbReference type="ARBA" id="ARBA00022842"/>
    </source>
</evidence>
<dbReference type="KEGG" id="hdf:AArcSl_0061"/>
<evidence type="ECO:0000256" key="1">
    <source>
        <dbReference type="ARBA" id="ARBA00001946"/>
    </source>
</evidence>
<proteinExistence type="inferred from homology"/>
<feature type="domain" description="Rhodanese" evidence="12">
    <location>
        <begin position="116"/>
        <end position="149"/>
    </location>
</feature>
<name>A0A343TF47_9EURY</name>
<accession>A0A343TF47</accession>
<feature type="active site" description="Nucleophile" evidence="11">
    <location>
        <position position="46"/>
    </location>
</feature>
<dbReference type="GO" id="GO:0000287">
    <property type="term" value="F:magnesium ion binding"/>
    <property type="evidence" value="ECO:0007669"/>
    <property type="project" value="TreeGrafter"/>
</dbReference>
<comment type="cofactor">
    <cofactor evidence="1">
        <name>Mg(2+)</name>
        <dbReference type="ChEBI" id="CHEBI:18420"/>
    </cofactor>
</comment>
<dbReference type="GO" id="GO:0036424">
    <property type="term" value="F:L-phosphoserine phosphatase activity"/>
    <property type="evidence" value="ECO:0007669"/>
    <property type="project" value="InterPro"/>
</dbReference>
<evidence type="ECO:0000256" key="6">
    <source>
        <dbReference type="ARBA" id="ARBA00022723"/>
    </source>
</evidence>
<organism evidence="13 14">
    <name type="scientific">Halalkaliarchaeum desulfuricum</name>
    <dbReference type="NCBI Taxonomy" id="2055893"/>
    <lineage>
        <taxon>Archaea</taxon>
        <taxon>Methanobacteriati</taxon>
        <taxon>Methanobacteriota</taxon>
        <taxon>Stenosarchaea group</taxon>
        <taxon>Halobacteria</taxon>
        <taxon>Halobacteriales</taxon>
        <taxon>Haloferacaceae</taxon>
        <taxon>Halalkaliarchaeum</taxon>
    </lineage>
</organism>
<protein>
    <recommendedName>
        <fullName evidence="4">phosphoserine phosphatase</fullName>
        <ecNumber evidence="4">3.1.3.3</ecNumber>
    </recommendedName>
    <alternativeName>
        <fullName evidence="10">O-phosphoserine phosphohydrolase</fullName>
    </alternativeName>
</protein>
<reference evidence="14" key="1">
    <citation type="submission" date="2017-11" db="EMBL/GenBank/DDBJ databases">
        <title>Phenotypic and genomic properties of facultatively anaerobic sulfur-reducing natronoarchaea from hypersaline soda lakes.</title>
        <authorList>
            <person name="Sorokin D.Y."/>
            <person name="Kublanov I.V."/>
            <person name="Roman P."/>
            <person name="Sinninghe Damste J.S."/>
            <person name="Golyshin P.N."/>
            <person name="Rojo D."/>
            <person name="Ciordia S."/>
            <person name="Mena M.D.C."/>
            <person name="Ferrer M."/>
            <person name="Messina E."/>
            <person name="Smedile F."/>
            <person name="La Spada G."/>
            <person name="La Cono V."/>
            <person name="Yakimov M.M."/>
        </authorList>
    </citation>
    <scope>NUCLEOTIDE SEQUENCE [LARGE SCALE GENOMIC DNA]</scope>
    <source>
        <strain evidence="14">AArc-Sl</strain>
    </source>
</reference>
<evidence type="ECO:0000313" key="13">
    <source>
        <dbReference type="EMBL" id="AUX07719.1"/>
    </source>
</evidence>